<protein>
    <submittedName>
        <fullName evidence="2">MarR family transcriptional regulator</fullName>
    </submittedName>
</protein>
<comment type="caution">
    <text evidence="2">The sequence shown here is derived from an EMBL/GenBank/DDBJ whole genome shotgun (WGS) entry which is preliminary data.</text>
</comment>
<evidence type="ECO:0000313" key="2">
    <source>
        <dbReference type="EMBL" id="PJA46650.1"/>
    </source>
</evidence>
<reference evidence="3" key="1">
    <citation type="submission" date="2017-09" db="EMBL/GenBank/DDBJ databases">
        <title>Depth-based differentiation of microbial function through sediment-hosted aquifers and enrichment of novel symbionts in the deep terrestrial subsurface.</title>
        <authorList>
            <person name="Probst A.J."/>
            <person name="Ladd B."/>
            <person name="Jarett J.K."/>
            <person name="Geller-Mcgrath D.E."/>
            <person name="Sieber C.M.K."/>
            <person name="Emerson J.B."/>
            <person name="Anantharaman K."/>
            <person name="Thomas B.C."/>
            <person name="Malmstrom R."/>
            <person name="Stieglmeier M."/>
            <person name="Klingl A."/>
            <person name="Woyke T."/>
            <person name="Ryan C.M."/>
            <person name="Banfield J.F."/>
        </authorList>
    </citation>
    <scope>NUCLEOTIDE SEQUENCE [LARGE SCALE GENOMIC DNA]</scope>
</reference>
<dbReference type="AlphaFoldDB" id="A0A2M7XFH9"/>
<dbReference type="GO" id="GO:0006950">
    <property type="term" value="P:response to stress"/>
    <property type="evidence" value="ECO:0007669"/>
    <property type="project" value="TreeGrafter"/>
</dbReference>
<dbReference type="Pfam" id="PF01047">
    <property type="entry name" value="MarR"/>
    <property type="match status" value="1"/>
</dbReference>
<evidence type="ECO:0000259" key="1">
    <source>
        <dbReference type="PROSITE" id="PS50995"/>
    </source>
</evidence>
<dbReference type="Proteomes" id="UP000231263">
    <property type="component" value="Unassembled WGS sequence"/>
</dbReference>
<organism evidence="2 3">
    <name type="scientific">Candidatus Uhrbacteria bacterium CG_4_9_14_3_um_filter_41_35</name>
    <dbReference type="NCBI Taxonomy" id="1975034"/>
    <lineage>
        <taxon>Bacteria</taxon>
        <taxon>Candidatus Uhriibacteriota</taxon>
    </lineage>
</organism>
<dbReference type="SMART" id="SM00347">
    <property type="entry name" value="HTH_MARR"/>
    <property type="match status" value="1"/>
</dbReference>
<dbReference type="Gene3D" id="1.10.10.10">
    <property type="entry name" value="Winged helix-like DNA-binding domain superfamily/Winged helix DNA-binding domain"/>
    <property type="match status" value="1"/>
</dbReference>
<dbReference type="GO" id="GO:0003700">
    <property type="term" value="F:DNA-binding transcription factor activity"/>
    <property type="evidence" value="ECO:0007669"/>
    <property type="project" value="InterPro"/>
</dbReference>
<dbReference type="InterPro" id="IPR000835">
    <property type="entry name" value="HTH_MarR-typ"/>
</dbReference>
<evidence type="ECO:0000313" key="3">
    <source>
        <dbReference type="Proteomes" id="UP000231263"/>
    </source>
</evidence>
<name>A0A2M7XFH9_9BACT</name>
<sequence>MINISESVQFLLNLSKIEAIVAKKFNFGMGNGIGFNEFLILHYLNQPKNHELRRIDLADQIAVTASGITRMLVPMEKIGLVSTGPSETDARVRLVQISDSGREKYEEALERLELLLEEVMPTQKKEDIQRCSDLMLEIGGKFLIK</sequence>
<dbReference type="PROSITE" id="PS50995">
    <property type="entry name" value="HTH_MARR_2"/>
    <property type="match status" value="1"/>
</dbReference>
<dbReference type="InterPro" id="IPR039422">
    <property type="entry name" value="MarR/SlyA-like"/>
</dbReference>
<feature type="domain" description="HTH marR-type" evidence="1">
    <location>
        <begin position="1"/>
        <end position="140"/>
    </location>
</feature>
<proteinExistence type="predicted"/>
<dbReference type="EMBL" id="PFWT01000009">
    <property type="protein sequence ID" value="PJA46650.1"/>
    <property type="molecule type" value="Genomic_DNA"/>
</dbReference>
<gene>
    <name evidence="2" type="ORF">CO173_02680</name>
</gene>
<dbReference type="PANTHER" id="PTHR33164">
    <property type="entry name" value="TRANSCRIPTIONAL REGULATOR, MARR FAMILY"/>
    <property type="match status" value="1"/>
</dbReference>
<dbReference type="InterPro" id="IPR036388">
    <property type="entry name" value="WH-like_DNA-bd_sf"/>
</dbReference>
<dbReference type="PANTHER" id="PTHR33164:SF43">
    <property type="entry name" value="HTH-TYPE TRANSCRIPTIONAL REPRESSOR YETL"/>
    <property type="match status" value="1"/>
</dbReference>
<dbReference type="InterPro" id="IPR036390">
    <property type="entry name" value="WH_DNA-bd_sf"/>
</dbReference>
<dbReference type="SUPFAM" id="SSF46785">
    <property type="entry name" value="Winged helix' DNA-binding domain"/>
    <property type="match status" value="1"/>
</dbReference>
<accession>A0A2M7XFH9</accession>